<dbReference type="InterPro" id="IPR017850">
    <property type="entry name" value="Alkaline_phosphatase_core_sf"/>
</dbReference>
<keyword evidence="3" id="KW-0479">Metal-binding</keyword>
<dbReference type="InterPro" id="IPR035874">
    <property type="entry name" value="IDS"/>
</dbReference>
<feature type="signal peptide" evidence="7">
    <location>
        <begin position="1"/>
        <end position="23"/>
    </location>
</feature>
<name>A0AA41W660_9GAMM</name>
<evidence type="ECO:0000256" key="7">
    <source>
        <dbReference type="SAM" id="SignalP"/>
    </source>
</evidence>
<dbReference type="EMBL" id="JAMQGP010000003">
    <property type="protein sequence ID" value="MCM2679520.1"/>
    <property type="molecule type" value="Genomic_DNA"/>
</dbReference>
<evidence type="ECO:0000313" key="10">
    <source>
        <dbReference type="Proteomes" id="UP001165393"/>
    </source>
</evidence>
<dbReference type="AlphaFoldDB" id="A0AA41W660"/>
<evidence type="ECO:0000256" key="1">
    <source>
        <dbReference type="ARBA" id="ARBA00001913"/>
    </source>
</evidence>
<dbReference type="Proteomes" id="UP001165393">
    <property type="component" value="Unassembled WGS sequence"/>
</dbReference>
<accession>A0AA41W660</accession>
<gene>
    <name evidence="9" type="ORF">NAF29_07525</name>
</gene>
<proteinExistence type="inferred from homology"/>
<evidence type="ECO:0000256" key="6">
    <source>
        <dbReference type="ARBA" id="ARBA00022837"/>
    </source>
</evidence>
<dbReference type="RefSeq" id="WP_251260969.1">
    <property type="nucleotide sequence ID" value="NZ_JAMQGP010000003.1"/>
</dbReference>
<dbReference type="CDD" id="cd16030">
    <property type="entry name" value="iduronate-2-sulfatase"/>
    <property type="match status" value="1"/>
</dbReference>
<dbReference type="GO" id="GO:0004423">
    <property type="term" value="F:iduronate-2-sulfatase activity"/>
    <property type="evidence" value="ECO:0007669"/>
    <property type="project" value="InterPro"/>
</dbReference>
<evidence type="ECO:0000256" key="2">
    <source>
        <dbReference type="ARBA" id="ARBA00008779"/>
    </source>
</evidence>
<comment type="cofactor">
    <cofactor evidence="1">
        <name>Ca(2+)</name>
        <dbReference type="ChEBI" id="CHEBI:29108"/>
    </cofactor>
</comment>
<dbReference type="SUPFAM" id="SSF53649">
    <property type="entry name" value="Alkaline phosphatase-like"/>
    <property type="match status" value="1"/>
</dbReference>
<evidence type="ECO:0000256" key="4">
    <source>
        <dbReference type="ARBA" id="ARBA00022729"/>
    </source>
</evidence>
<reference evidence="9 10" key="1">
    <citation type="journal article" date="2013" name="Antonie Van Leeuwenhoek">
        <title>Echinimonas agarilytica gen. nov., sp. nov., a new gammaproteobacterium isolated from the sea urchin Strongylocentrotus intermedius.</title>
        <authorList>
            <person name="Nedashkovskaya O.I."/>
            <person name="Stenkova A.M."/>
            <person name="Zhukova N.V."/>
            <person name="Van Trappen S."/>
            <person name="Lee J.S."/>
            <person name="Kim S.B."/>
        </authorList>
    </citation>
    <scope>NUCLEOTIDE SEQUENCE [LARGE SCALE GENOMIC DNA]</scope>
    <source>
        <strain evidence="9 10">KMM 6351</strain>
    </source>
</reference>
<dbReference type="GO" id="GO:0005737">
    <property type="term" value="C:cytoplasm"/>
    <property type="evidence" value="ECO:0007669"/>
    <property type="project" value="TreeGrafter"/>
</dbReference>
<dbReference type="InterPro" id="IPR000917">
    <property type="entry name" value="Sulfatase_N"/>
</dbReference>
<keyword evidence="10" id="KW-1185">Reference proteome</keyword>
<keyword evidence="5" id="KW-0378">Hydrolase</keyword>
<comment type="similarity">
    <text evidence="2">Belongs to the sulfatase family.</text>
</comment>
<dbReference type="PANTHER" id="PTHR45953:SF1">
    <property type="entry name" value="IDURONATE 2-SULFATASE"/>
    <property type="match status" value="1"/>
</dbReference>
<feature type="domain" description="Sulfatase N-terminal" evidence="8">
    <location>
        <begin position="39"/>
        <end position="389"/>
    </location>
</feature>
<evidence type="ECO:0000259" key="8">
    <source>
        <dbReference type="Pfam" id="PF00884"/>
    </source>
</evidence>
<evidence type="ECO:0000313" key="9">
    <source>
        <dbReference type="EMBL" id="MCM2679520.1"/>
    </source>
</evidence>
<dbReference type="Pfam" id="PF00884">
    <property type="entry name" value="Sulfatase"/>
    <property type="match status" value="1"/>
</dbReference>
<comment type="caution">
    <text evidence="9">The sequence shown here is derived from an EMBL/GenBank/DDBJ whole genome shotgun (WGS) entry which is preliminary data.</text>
</comment>
<evidence type="ECO:0000256" key="3">
    <source>
        <dbReference type="ARBA" id="ARBA00022723"/>
    </source>
</evidence>
<keyword evidence="4 7" id="KW-0732">Signal</keyword>
<organism evidence="9 10">
    <name type="scientific">Echinimonas agarilytica</name>
    <dbReference type="NCBI Taxonomy" id="1215918"/>
    <lineage>
        <taxon>Bacteria</taxon>
        <taxon>Pseudomonadati</taxon>
        <taxon>Pseudomonadota</taxon>
        <taxon>Gammaproteobacteria</taxon>
        <taxon>Alteromonadales</taxon>
        <taxon>Echinimonadaceae</taxon>
        <taxon>Echinimonas</taxon>
    </lineage>
</organism>
<keyword evidence="6" id="KW-0106">Calcium</keyword>
<dbReference type="PANTHER" id="PTHR45953">
    <property type="entry name" value="IDURONATE 2-SULFATASE"/>
    <property type="match status" value="1"/>
</dbReference>
<protein>
    <submittedName>
        <fullName evidence="9">Sulfatase</fullName>
    </submittedName>
</protein>
<dbReference type="Gene3D" id="3.40.720.10">
    <property type="entry name" value="Alkaline Phosphatase, subunit A"/>
    <property type="match status" value="1"/>
</dbReference>
<evidence type="ECO:0000256" key="5">
    <source>
        <dbReference type="ARBA" id="ARBA00022801"/>
    </source>
</evidence>
<feature type="chain" id="PRO_5041238163" evidence="7">
    <location>
        <begin position="24"/>
        <end position="551"/>
    </location>
</feature>
<dbReference type="GO" id="GO:0046872">
    <property type="term" value="F:metal ion binding"/>
    <property type="evidence" value="ECO:0007669"/>
    <property type="project" value="UniProtKB-KW"/>
</dbReference>
<sequence>MNRTKLLNALCSLALLVSHQSFGAKTPQIDSNLGAKPMDVLFIAVDDMNDWVEPLGGHSQAITPNIQTLADKGMLFTNAHVSSPACHPSRVALMTGVQPEKSGVKQNVFAKGEVTWRRSPALKEATTLSQHFRDNGYEAIAGGKIYHTLQGNPSDENDYSTWDAIMPGDPKSGSPIAFQPRAKKRNVSRQDEVGLSPNGIMAWAPMDVDSKQMADNKLVNWAIDELNKERDKPLFMAVGIFRPHLPWEVPKQFFDLYPIDTVQVPEAVPNELSHTYDHGRRHWHKWVADNNLWRSGVQAYLASISFADYEVGRLMAALEASGRADNTIVVFWSDHGMHIGEKENWEKFTLFEESTRIPMIIVDPREKPGQTHAPSSSIDLFPTLIELTDTRDNTHQTLDGESLADLVRGGHTDVQPAISSFQKVHSVRSLRYRYIFDQVNLIETLYDHNTDAQERINIAYTPAMRDVMQQHRDLLTAQTGIVPPKAFNVPKGFEVDTRGMITRRNFKPLHQVMYRIPGWWSDAKKSQAIERLKAQQLPYVQEIQKRNQAIH</sequence>